<keyword evidence="6 14" id="KW-0132">Cell division</keyword>
<evidence type="ECO:0000256" key="1">
    <source>
        <dbReference type="ARBA" id="ARBA00004496"/>
    </source>
</evidence>
<evidence type="ECO:0000256" key="6">
    <source>
        <dbReference type="ARBA" id="ARBA00022618"/>
    </source>
</evidence>
<dbReference type="GO" id="GO:0051301">
    <property type="term" value="P:cell division"/>
    <property type="evidence" value="ECO:0007669"/>
    <property type="project" value="UniProtKB-KW"/>
</dbReference>
<dbReference type="NCBIfam" id="TIGR01082">
    <property type="entry name" value="murC"/>
    <property type="match status" value="1"/>
</dbReference>
<dbReference type="SUPFAM" id="SSF53244">
    <property type="entry name" value="MurD-like peptide ligases, peptide-binding domain"/>
    <property type="match status" value="1"/>
</dbReference>
<evidence type="ECO:0000256" key="9">
    <source>
        <dbReference type="ARBA" id="ARBA00022960"/>
    </source>
</evidence>
<organism evidence="18">
    <name type="scientific">candidate division WOR-3 bacterium</name>
    <dbReference type="NCBI Taxonomy" id="2052148"/>
    <lineage>
        <taxon>Bacteria</taxon>
        <taxon>Bacteria division WOR-3</taxon>
    </lineage>
</organism>
<comment type="catalytic activity">
    <reaction evidence="13 14">
        <text>UDP-N-acetyl-alpha-D-muramate + L-alanine + ATP = UDP-N-acetyl-alpha-D-muramoyl-L-alanine + ADP + phosphate + H(+)</text>
        <dbReference type="Rhea" id="RHEA:23372"/>
        <dbReference type="ChEBI" id="CHEBI:15378"/>
        <dbReference type="ChEBI" id="CHEBI:30616"/>
        <dbReference type="ChEBI" id="CHEBI:43474"/>
        <dbReference type="ChEBI" id="CHEBI:57972"/>
        <dbReference type="ChEBI" id="CHEBI:70757"/>
        <dbReference type="ChEBI" id="CHEBI:83898"/>
        <dbReference type="ChEBI" id="CHEBI:456216"/>
        <dbReference type="EC" id="6.3.2.8"/>
    </reaction>
</comment>
<dbReference type="InterPro" id="IPR004101">
    <property type="entry name" value="Mur_ligase_C"/>
</dbReference>
<evidence type="ECO:0000256" key="13">
    <source>
        <dbReference type="ARBA" id="ARBA00047833"/>
    </source>
</evidence>
<dbReference type="GO" id="GO:0008360">
    <property type="term" value="P:regulation of cell shape"/>
    <property type="evidence" value="ECO:0007669"/>
    <property type="project" value="UniProtKB-KW"/>
</dbReference>
<evidence type="ECO:0000256" key="11">
    <source>
        <dbReference type="ARBA" id="ARBA00023306"/>
    </source>
</evidence>
<evidence type="ECO:0000256" key="7">
    <source>
        <dbReference type="ARBA" id="ARBA00022741"/>
    </source>
</evidence>
<keyword evidence="5 14" id="KW-0436">Ligase</keyword>
<dbReference type="GO" id="GO:0008763">
    <property type="term" value="F:UDP-N-acetylmuramate-L-alanine ligase activity"/>
    <property type="evidence" value="ECO:0007669"/>
    <property type="project" value="UniProtKB-UniRule"/>
</dbReference>
<proteinExistence type="inferred from homology"/>
<dbReference type="Gene3D" id="3.40.1190.10">
    <property type="entry name" value="Mur-like, catalytic domain"/>
    <property type="match status" value="1"/>
</dbReference>
<evidence type="ECO:0000256" key="2">
    <source>
        <dbReference type="ARBA" id="ARBA00004752"/>
    </source>
</evidence>
<accession>A0A7V4E5D8</accession>
<evidence type="ECO:0000256" key="12">
    <source>
        <dbReference type="ARBA" id="ARBA00023316"/>
    </source>
</evidence>
<evidence type="ECO:0000259" key="15">
    <source>
        <dbReference type="Pfam" id="PF01225"/>
    </source>
</evidence>
<feature type="domain" description="Mur ligase central" evidence="17">
    <location>
        <begin position="112"/>
        <end position="290"/>
    </location>
</feature>
<keyword evidence="12 14" id="KW-0961">Cell wall biogenesis/degradation</keyword>
<keyword evidence="9 14" id="KW-0133">Cell shape</keyword>
<dbReference type="GO" id="GO:0005524">
    <property type="term" value="F:ATP binding"/>
    <property type="evidence" value="ECO:0007669"/>
    <property type="project" value="UniProtKB-UniRule"/>
</dbReference>
<name>A0A7V4E5D8_UNCW3</name>
<evidence type="ECO:0000256" key="4">
    <source>
        <dbReference type="ARBA" id="ARBA00022490"/>
    </source>
</evidence>
<comment type="function">
    <text evidence="14">Cell wall formation.</text>
</comment>
<evidence type="ECO:0000256" key="14">
    <source>
        <dbReference type="HAMAP-Rule" id="MF_00046"/>
    </source>
</evidence>
<comment type="pathway">
    <text evidence="2 14">Cell wall biogenesis; peptidoglycan biosynthesis.</text>
</comment>
<evidence type="ECO:0000256" key="10">
    <source>
        <dbReference type="ARBA" id="ARBA00022984"/>
    </source>
</evidence>
<gene>
    <name evidence="14" type="primary">murC</name>
    <name evidence="18" type="ORF">ENU66_05085</name>
</gene>
<dbReference type="AlphaFoldDB" id="A0A7V4E5D8"/>
<reference evidence="18" key="1">
    <citation type="journal article" date="2020" name="mSystems">
        <title>Genome- and Community-Level Interaction Insights into Carbon Utilization and Element Cycling Functions of Hydrothermarchaeota in Hydrothermal Sediment.</title>
        <authorList>
            <person name="Zhou Z."/>
            <person name="Liu Y."/>
            <person name="Xu W."/>
            <person name="Pan J."/>
            <person name="Luo Z.H."/>
            <person name="Li M."/>
        </authorList>
    </citation>
    <scope>NUCLEOTIDE SEQUENCE [LARGE SCALE GENOMIC DNA]</scope>
    <source>
        <strain evidence="18">SpSt-69</strain>
    </source>
</reference>
<dbReference type="InterPro" id="IPR005758">
    <property type="entry name" value="UDP-N-AcMur_Ala_ligase_MurC"/>
</dbReference>
<evidence type="ECO:0000256" key="3">
    <source>
        <dbReference type="ARBA" id="ARBA00012211"/>
    </source>
</evidence>
<dbReference type="PANTHER" id="PTHR43445">
    <property type="entry name" value="UDP-N-ACETYLMURAMATE--L-ALANINE LIGASE-RELATED"/>
    <property type="match status" value="1"/>
</dbReference>
<dbReference type="GO" id="GO:0005737">
    <property type="term" value="C:cytoplasm"/>
    <property type="evidence" value="ECO:0007669"/>
    <property type="project" value="UniProtKB-SubCell"/>
</dbReference>
<keyword evidence="10 14" id="KW-0573">Peptidoglycan synthesis</keyword>
<evidence type="ECO:0000256" key="5">
    <source>
        <dbReference type="ARBA" id="ARBA00022598"/>
    </source>
</evidence>
<dbReference type="EMBL" id="DTDJ01000032">
    <property type="protein sequence ID" value="HGL17681.1"/>
    <property type="molecule type" value="Genomic_DNA"/>
</dbReference>
<dbReference type="InterPro" id="IPR050061">
    <property type="entry name" value="MurCDEF_pg_biosynth"/>
</dbReference>
<dbReference type="GO" id="GO:0071555">
    <property type="term" value="P:cell wall organization"/>
    <property type="evidence" value="ECO:0007669"/>
    <property type="project" value="UniProtKB-KW"/>
</dbReference>
<dbReference type="Pfam" id="PF02875">
    <property type="entry name" value="Mur_ligase_C"/>
    <property type="match status" value="1"/>
</dbReference>
<protein>
    <recommendedName>
        <fullName evidence="3 14">UDP-N-acetylmuramate--L-alanine ligase</fullName>
        <ecNumber evidence="3 14">6.3.2.8</ecNumber>
    </recommendedName>
    <alternativeName>
        <fullName evidence="14">UDP-N-acetylmuramoyl-L-alanine synthetase</fullName>
    </alternativeName>
</protein>
<evidence type="ECO:0000313" key="18">
    <source>
        <dbReference type="EMBL" id="HGL17681.1"/>
    </source>
</evidence>
<feature type="binding site" evidence="14">
    <location>
        <begin position="114"/>
        <end position="120"/>
    </location>
    <ligand>
        <name>ATP</name>
        <dbReference type="ChEBI" id="CHEBI:30616"/>
    </ligand>
</feature>
<dbReference type="InterPro" id="IPR000713">
    <property type="entry name" value="Mur_ligase_N"/>
</dbReference>
<dbReference type="SUPFAM" id="SSF51984">
    <property type="entry name" value="MurCD N-terminal domain"/>
    <property type="match status" value="1"/>
</dbReference>
<dbReference type="InterPro" id="IPR013221">
    <property type="entry name" value="Mur_ligase_cen"/>
</dbReference>
<keyword evidence="11 14" id="KW-0131">Cell cycle</keyword>
<sequence length="456" mass="50664">MQFAKKFKKIHFVGIGGSGMSGIAEVLHNLGFKVTGSDLSQNEVTKHLEEIGIRINHGHSPENINDADLLVISTAIKDDNVEVIAAKEKGIPVIRRALMLAELTRIKYTIAVSGAHGKTTTTSMIGTLLQVAGLDPTIIVGGIIRGLKSGAKLGQSDFLVVEADESDMSFLHLFPTIAVITNIDEEHLDCYENLENIKKAFIEFANKVPFYGTVCANIDDHNTVEILPFVERNKITYGFASNADLNARNIQVFNDHIRFSVYFKKHKIGDVTLNIPGVHNVKNALAAFAVGIELGIKENEIIEGIEEFKGVARRFELKGNIKGIKIVDDYGHHPKEIIETLKTAREFHDGRIIAVFQPHRYSRTYYLHDRFGTAFFNADKVIVTEIYPAGEKPIEGVTAKLIYDSIKKYGHKDAMYMPEFTEIIEYLKKELKPGDLLITIGAGNVYKIGEALLQSL</sequence>
<comment type="subcellular location">
    <subcellularLocation>
        <location evidence="1 14">Cytoplasm</location>
    </subcellularLocation>
</comment>
<keyword evidence="8 14" id="KW-0067">ATP-binding</keyword>
<dbReference type="InterPro" id="IPR036615">
    <property type="entry name" value="Mur_ligase_C_dom_sf"/>
</dbReference>
<dbReference type="SUPFAM" id="SSF53623">
    <property type="entry name" value="MurD-like peptide ligases, catalytic domain"/>
    <property type="match status" value="1"/>
</dbReference>
<dbReference type="PANTHER" id="PTHR43445:SF3">
    <property type="entry name" value="UDP-N-ACETYLMURAMATE--L-ALANINE LIGASE"/>
    <property type="match status" value="1"/>
</dbReference>
<dbReference type="HAMAP" id="MF_00046">
    <property type="entry name" value="MurC"/>
    <property type="match status" value="1"/>
</dbReference>
<feature type="domain" description="Mur ligase C-terminal" evidence="16">
    <location>
        <begin position="313"/>
        <end position="443"/>
    </location>
</feature>
<dbReference type="GO" id="GO:0009252">
    <property type="term" value="P:peptidoglycan biosynthetic process"/>
    <property type="evidence" value="ECO:0007669"/>
    <property type="project" value="UniProtKB-UniRule"/>
</dbReference>
<keyword evidence="7 14" id="KW-0547">Nucleotide-binding</keyword>
<dbReference type="Pfam" id="PF01225">
    <property type="entry name" value="Mur_ligase"/>
    <property type="match status" value="1"/>
</dbReference>
<comment type="similarity">
    <text evidence="14">Belongs to the MurCDEF family.</text>
</comment>
<keyword evidence="4 14" id="KW-0963">Cytoplasm</keyword>
<comment type="caution">
    <text evidence="18">The sequence shown here is derived from an EMBL/GenBank/DDBJ whole genome shotgun (WGS) entry which is preliminary data.</text>
</comment>
<dbReference type="EC" id="6.3.2.8" evidence="3 14"/>
<feature type="domain" description="Mur ligase N-terminal catalytic" evidence="15">
    <location>
        <begin position="9"/>
        <end position="108"/>
    </location>
</feature>
<dbReference type="Gene3D" id="3.90.190.20">
    <property type="entry name" value="Mur ligase, C-terminal domain"/>
    <property type="match status" value="1"/>
</dbReference>
<dbReference type="Pfam" id="PF08245">
    <property type="entry name" value="Mur_ligase_M"/>
    <property type="match status" value="1"/>
</dbReference>
<evidence type="ECO:0000259" key="17">
    <source>
        <dbReference type="Pfam" id="PF08245"/>
    </source>
</evidence>
<evidence type="ECO:0000259" key="16">
    <source>
        <dbReference type="Pfam" id="PF02875"/>
    </source>
</evidence>
<dbReference type="InterPro" id="IPR036565">
    <property type="entry name" value="Mur-like_cat_sf"/>
</dbReference>
<evidence type="ECO:0000256" key="8">
    <source>
        <dbReference type="ARBA" id="ARBA00022840"/>
    </source>
</evidence>
<dbReference type="UniPathway" id="UPA00219"/>
<dbReference type="Gene3D" id="3.40.50.720">
    <property type="entry name" value="NAD(P)-binding Rossmann-like Domain"/>
    <property type="match status" value="1"/>
</dbReference>